<gene>
    <name evidence="3" type="ORF">K0U00_40820</name>
</gene>
<accession>A0ABS7CIN2</accession>
<comment type="caution">
    <text evidence="3">The sequence shown here is derived from an EMBL/GenBank/DDBJ whole genome shotgun (WGS) entry which is preliminary data.</text>
</comment>
<dbReference type="PROSITE" id="PS51272">
    <property type="entry name" value="SLH"/>
    <property type="match status" value="1"/>
</dbReference>
<keyword evidence="4" id="KW-1185">Reference proteome</keyword>
<feature type="non-terminal residue" evidence="3">
    <location>
        <position position="1"/>
    </location>
</feature>
<organism evidence="3 4">
    <name type="scientific">Paenibacillus sepulcri</name>
    <dbReference type="NCBI Taxonomy" id="359917"/>
    <lineage>
        <taxon>Bacteria</taxon>
        <taxon>Bacillati</taxon>
        <taxon>Bacillota</taxon>
        <taxon>Bacilli</taxon>
        <taxon>Bacillales</taxon>
        <taxon>Paenibacillaceae</taxon>
        <taxon>Paenibacillus</taxon>
    </lineage>
</organism>
<feature type="domain" description="SLH" evidence="2">
    <location>
        <begin position="78"/>
        <end position="141"/>
    </location>
</feature>
<dbReference type="InterPro" id="IPR001119">
    <property type="entry name" value="SLH_dom"/>
</dbReference>
<proteinExistence type="predicted"/>
<protein>
    <submittedName>
        <fullName evidence="3">S-layer homology domain-containing protein</fullName>
    </submittedName>
</protein>
<dbReference type="Proteomes" id="UP001519887">
    <property type="component" value="Unassembled WGS sequence"/>
</dbReference>
<feature type="region of interest" description="Disordered" evidence="1">
    <location>
        <begin position="139"/>
        <end position="197"/>
    </location>
</feature>
<evidence type="ECO:0000256" key="1">
    <source>
        <dbReference type="SAM" id="MobiDB-lite"/>
    </source>
</evidence>
<evidence type="ECO:0000313" key="3">
    <source>
        <dbReference type="EMBL" id="MBW7460426.1"/>
    </source>
</evidence>
<evidence type="ECO:0000313" key="4">
    <source>
        <dbReference type="Proteomes" id="UP001519887"/>
    </source>
</evidence>
<dbReference type="EMBL" id="JAHZIK010002220">
    <property type="protein sequence ID" value="MBW7460426.1"/>
    <property type="molecule type" value="Genomic_DNA"/>
</dbReference>
<name>A0ABS7CIN2_9BACL</name>
<evidence type="ECO:0000259" key="2">
    <source>
        <dbReference type="PROSITE" id="PS51272"/>
    </source>
</evidence>
<reference evidence="3 4" key="1">
    <citation type="submission" date="2021-07" db="EMBL/GenBank/DDBJ databases">
        <title>Paenibacillus radiodurans sp. nov., isolated from the southeastern edge of Tengger Desert.</title>
        <authorList>
            <person name="Zhang G."/>
        </authorList>
    </citation>
    <scope>NUCLEOTIDE SEQUENCE [LARGE SCALE GENOMIC DNA]</scope>
    <source>
        <strain evidence="3 4">CCM 7311</strain>
    </source>
</reference>
<feature type="compositionally biased region" description="Low complexity" evidence="1">
    <location>
        <begin position="179"/>
        <end position="189"/>
    </location>
</feature>
<sequence length="197" mass="20542">MQLSLAAIDFNKAPTAEGYYTTVASDAWYADNFVVARANQLDIPGDIDPRAPMTKEAFVHYLVQGLEKTGQYPTVKMFIPIEDEKDITVDFQGTIQRALLYKLTALDDKGEFHPQALITREEAAVMLFNAAEFVESHKDMDNGAGAGSVEGTDGVDGAGATDGSQPADDSDAAGGTDGAAGTDAANGTDAGAGGTEG</sequence>